<keyword evidence="1 4" id="KW-0489">Methyltransferase</keyword>
<comment type="caution">
    <text evidence="5">The sequence shown here is derived from an EMBL/GenBank/DDBJ whole genome shotgun (WGS) entry which is preliminary data.</text>
</comment>
<name>A0A835YYU1_9STRA</name>
<gene>
    <name evidence="5" type="ORF">JKP88DRAFT_181528</name>
</gene>
<dbReference type="AlphaFoldDB" id="A0A835YYU1"/>
<dbReference type="Pfam" id="PF00145">
    <property type="entry name" value="DNA_methylase"/>
    <property type="match status" value="1"/>
</dbReference>
<evidence type="ECO:0000256" key="1">
    <source>
        <dbReference type="ARBA" id="ARBA00022603"/>
    </source>
</evidence>
<organism evidence="5 6">
    <name type="scientific">Tribonema minus</name>
    <dbReference type="NCBI Taxonomy" id="303371"/>
    <lineage>
        <taxon>Eukaryota</taxon>
        <taxon>Sar</taxon>
        <taxon>Stramenopiles</taxon>
        <taxon>Ochrophyta</taxon>
        <taxon>PX clade</taxon>
        <taxon>Xanthophyceae</taxon>
        <taxon>Tribonematales</taxon>
        <taxon>Tribonemataceae</taxon>
        <taxon>Tribonema</taxon>
    </lineage>
</organism>
<dbReference type="Gene3D" id="3.40.50.150">
    <property type="entry name" value="Vaccinia Virus protein VP39"/>
    <property type="match status" value="1"/>
</dbReference>
<dbReference type="InterPro" id="IPR001525">
    <property type="entry name" value="C5_MeTfrase"/>
</dbReference>
<dbReference type="Proteomes" id="UP000664859">
    <property type="component" value="Unassembled WGS sequence"/>
</dbReference>
<evidence type="ECO:0000313" key="6">
    <source>
        <dbReference type="Proteomes" id="UP000664859"/>
    </source>
</evidence>
<dbReference type="GO" id="GO:0032259">
    <property type="term" value="P:methylation"/>
    <property type="evidence" value="ECO:0007669"/>
    <property type="project" value="UniProtKB-KW"/>
</dbReference>
<comment type="similarity">
    <text evidence="4">Belongs to the class I-like SAM-binding methyltransferase superfamily. C5-methyltransferase family.</text>
</comment>
<reference evidence="5" key="1">
    <citation type="submission" date="2021-02" db="EMBL/GenBank/DDBJ databases">
        <title>First Annotated Genome of the Yellow-green Alga Tribonema minus.</title>
        <authorList>
            <person name="Mahan K.M."/>
        </authorList>
    </citation>
    <scope>NUCLEOTIDE SEQUENCE</scope>
    <source>
        <strain evidence="5">UTEX B ZZ1240</strain>
    </source>
</reference>
<dbReference type="PROSITE" id="PS51679">
    <property type="entry name" value="SAM_MT_C5"/>
    <property type="match status" value="1"/>
</dbReference>
<dbReference type="PANTHER" id="PTHR46098">
    <property type="entry name" value="TRNA (CYTOSINE(38)-C(5))-METHYLTRANSFERASE"/>
    <property type="match status" value="1"/>
</dbReference>
<evidence type="ECO:0000256" key="2">
    <source>
        <dbReference type="ARBA" id="ARBA00022679"/>
    </source>
</evidence>
<evidence type="ECO:0000256" key="4">
    <source>
        <dbReference type="PROSITE-ProRule" id="PRU01016"/>
    </source>
</evidence>
<dbReference type="InterPro" id="IPR018117">
    <property type="entry name" value="C5_DNA_meth_AS"/>
</dbReference>
<dbReference type="OrthoDB" id="641149at2759"/>
<dbReference type="GO" id="GO:0008168">
    <property type="term" value="F:methyltransferase activity"/>
    <property type="evidence" value="ECO:0007669"/>
    <property type="project" value="UniProtKB-KW"/>
</dbReference>
<keyword evidence="6" id="KW-1185">Reference proteome</keyword>
<sequence length="356" mass="39245">MYKTLDLFSGIGGLTYALAGVAEPVAYCDVDPICRAALTALFGKGLLPRAPILDDVRTLRRGHIDAEVDMVTGGFPCVGLSPLGNRKGLQNEQSALFYELARVAQEFAPAFVFMENVPEVTSVLKAVHEKMNELGYDLRWCCLSAEAVGALHVRKRWFCLATKRGDSRVLDRDMLVDGGVAMPDWNEAHEPERLEPDSKQRKQRLALLGNSVVPRCVRAAFFHLWNAKDEGTPCAQYMMHGCTRGAQVLSCGPPPINSPPPPLNLVFDPSAFSTGKPPSVQCKRETVTDTAVRRSKWSTLRHGMTGACNVLTKRSMRDLPTQVRFETGTTGDRSWQMSAAFGEYLLGFPLGWTELI</sequence>
<dbReference type="PANTHER" id="PTHR46098:SF1">
    <property type="entry name" value="TRNA (CYTOSINE(38)-C(5))-METHYLTRANSFERASE"/>
    <property type="match status" value="1"/>
</dbReference>
<dbReference type="PRINTS" id="PR00105">
    <property type="entry name" value="C5METTRFRASE"/>
</dbReference>
<evidence type="ECO:0000313" key="5">
    <source>
        <dbReference type="EMBL" id="KAG5183901.1"/>
    </source>
</evidence>
<dbReference type="InterPro" id="IPR029063">
    <property type="entry name" value="SAM-dependent_MTases_sf"/>
</dbReference>
<dbReference type="EMBL" id="JAFCMP010000181">
    <property type="protein sequence ID" value="KAG5183901.1"/>
    <property type="molecule type" value="Genomic_DNA"/>
</dbReference>
<dbReference type="SUPFAM" id="SSF53335">
    <property type="entry name" value="S-adenosyl-L-methionine-dependent methyltransferases"/>
    <property type="match status" value="1"/>
</dbReference>
<keyword evidence="2 4" id="KW-0808">Transferase</keyword>
<proteinExistence type="inferred from homology"/>
<evidence type="ECO:0000256" key="3">
    <source>
        <dbReference type="ARBA" id="ARBA00022691"/>
    </source>
</evidence>
<accession>A0A835YYU1</accession>
<feature type="active site" evidence="4">
    <location>
        <position position="77"/>
    </location>
</feature>
<dbReference type="InterPro" id="IPR050750">
    <property type="entry name" value="C5-MTase"/>
</dbReference>
<protein>
    <submittedName>
        <fullName evidence="5">S-adenosyl-L-methionine-dependent methyltransferase</fullName>
    </submittedName>
</protein>
<dbReference type="PROSITE" id="PS00094">
    <property type="entry name" value="C5_MTASE_1"/>
    <property type="match status" value="1"/>
</dbReference>
<keyword evidence="3 4" id="KW-0949">S-adenosyl-L-methionine</keyword>